<feature type="compositionally biased region" description="Polar residues" evidence="1">
    <location>
        <begin position="78"/>
        <end position="87"/>
    </location>
</feature>
<feature type="region of interest" description="Disordered" evidence="1">
    <location>
        <begin position="61"/>
        <end position="87"/>
    </location>
</feature>
<evidence type="ECO:0000313" key="2">
    <source>
        <dbReference type="EMBL" id="GAA2069078.1"/>
    </source>
</evidence>
<protein>
    <submittedName>
        <fullName evidence="2">Uncharacterized protein</fullName>
    </submittedName>
</protein>
<evidence type="ECO:0000313" key="3">
    <source>
        <dbReference type="Proteomes" id="UP001501480"/>
    </source>
</evidence>
<dbReference type="RefSeq" id="WP_344323137.1">
    <property type="nucleotide sequence ID" value="NZ_BAAAPY010000001.1"/>
</dbReference>
<gene>
    <name evidence="2" type="ORF">GCM10009821_01550</name>
</gene>
<dbReference type="Proteomes" id="UP001501480">
    <property type="component" value="Unassembled WGS sequence"/>
</dbReference>
<comment type="caution">
    <text evidence="2">The sequence shown here is derived from an EMBL/GenBank/DDBJ whole genome shotgun (WGS) entry which is preliminary data.</text>
</comment>
<keyword evidence="3" id="KW-1185">Reference proteome</keyword>
<proteinExistence type="predicted"/>
<evidence type="ECO:0000256" key="1">
    <source>
        <dbReference type="SAM" id="MobiDB-lite"/>
    </source>
</evidence>
<name>A0ABN2VQ59_9ACTN</name>
<organism evidence="2 3">
    <name type="scientific">Aeromicrobium halocynthiae</name>
    <dbReference type="NCBI Taxonomy" id="560557"/>
    <lineage>
        <taxon>Bacteria</taxon>
        <taxon>Bacillati</taxon>
        <taxon>Actinomycetota</taxon>
        <taxon>Actinomycetes</taxon>
        <taxon>Propionibacteriales</taxon>
        <taxon>Nocardioidaceae</taxon>
        <taxon>Aeromicrobium</taxon>
    </lineage>
</organism>
<reference evidence="2 3" key="1">
    <citation type="journal article" date="2019" name="Int. J. Syst. Evol. Microbiol.">
        <title>The Global Catalogue of Microorganisms (GCM) 10K type strain sequencing project: providing services to taxonomists for standard genome sequencing and annotation.</title>
        <authorList>
            <consortium name="The Broad Institute Genomics Platform"/>
            <consortium name="The Broad Institute Genome Sequencing Center for Infectious Disease"/>
            <person name="Wu L."/>
            <person name="Ma J."/>
        </authorList>
    </citation>
    <scope>NUCLEOTIDE SEQUENCE [LARGE SCALE GENOMIC DNA]</scope>
    <source>
        <strain evidence="2 3">JCM 15749</strain>
    </source>
</reference>
<sequence>MSTESAGRPTEPTEHSLTGKAEGPRPVTDWTDVGREVWEYLTGRGAEVRYHLDDLEVEVPRDTGPDSPRATWRFNGTVRVTTSDDPS</sequence>
<accession>A0ABN2VQ59</accession>
<dbReference type="EMBL" id="BAAAPY010000001">
    <property type="protein sequence ID" value="GAA2069078.1"/>
    <property type="molecule type" value="Genomic_DNA"/>
</dbReference>
<feature type="region of interest" description="Disordered" evidence="1">
    <location>
        <begin position="1"/>
        <end position="30"/>
    </location>
</feature>